<evidence type="ECO:0000256" key="10">
    <source>
        <dbReference type="PIRSR" id="PIRSR601233-3"/>
    </source>
</evidence>
<evidence type="ECO:0000256" key="8">
    <source>
        <dbReference type="PIRSR" id="PIRSR601233-1"/>
    </source>
</evidence>
<dbReference type="GO" id="GO:0006396">
    <property type="term" value="P:RNA processing"/>
    <property type="evidence" value="ECO:0007669"/>
    <property type="project" value="InterPro"/>
</dbReference>
<dbReference type="RefSeq" id="WP_099877483.1">
    <property type="nucleotide sequence ID" value="NZ_CP024608.1"/>
</dbReference>
<keyword evidence="1 11" id="KW-0436">Ligase</keyword>
<dbReference type="AlphaFoldDB" id="A0A2D2DND6"/>
<feature type="binding site" evidence="9">
    <location>
        <begin position="229"/>
        <end position="233"/>
    </location>
    <ligand>
        <name>GMP</name>
        <dbReference type="ChEBI" id="CHEBI:58115"/>
    </ligand>
</feature>
<dbReference type="PANTHER" id="PTHR11118:SF1">
    <property type="entry name" value="RNA-SPLICING LIGASE RTCB HOMOLOG"/>
    <property type="match status" value="1"/>
</dbReference>
<dbReference type="GO" id="GO:0042245">
    <property type="term" value="P:RNA repair"/>
    <property type="evidence" value="ECO:0007669"/>
    <property type="project" value="UniProtKB-KW"/>
</dbReference>
<comment type="catalytic activity">
    <reaction evidence="7">
        <text>a 3'-end 3'-phospho-ribonucleotide-RNA + a 5'-end dephospho-ribonucleoside-RNA + GTP = a ribonucleotidyl-ribonucleotide-RNA + GMP + diphosphate</text>
        <dbReference type="Rhea" id="RHEA:68076"/>
        <dbReference type="Rhea" id="RHEA-COMP:10463"/>
        <dbReference type="Rhea" id="RHEA-COMP:13936"/>
        <dbReference type="Rhea" id="RHEA-COMP:17355"/>
        <dbReference type="ChEBI" id="CHEBI:33019"/>
        <dbReference type="ChEBI" id="CHEBI:37565"/>
        <dbReference type="ChEBI" id="CHEBI:58115"/>
        <dbReference type="ChEBI" id="CHEBI:83062"/>
        <dbReference type="ChEBI" id="CHEBI:138284"/>
        <dbReference type="ChEBI" id="CHEBI:173118"/>
        <dbReference type="EC" id="6.5.1.8"/>
    </reaction>
</comment>
<protein>
    <recommendedName>
        <fullName evidence="11">tRNA-splicing ligase RtcB</fullName>
        <ecNumber evidence="11">6.5.1.-</ecNumber>
    </recommendedName>
</protein>
<keyword evidence="3 9" id="KW-0547">Nucleotide-binding</keyword>
<organism evidence="12 13">
    <name type="scientific">Massilia violaceinigra</name>
    <dbReference type="NCBI Taxonomy" id="2045208"/>
    <lineage>
        <taxon>Bacteria</taxon>
        <taxon>Pseudomonadati</taxon>
        <taxon>Pseudomonadota</taxon>
        <taxon>Betaproteobacteria</taxon>
        <taxon>Burkholderiales</taxon>
        <taxon>Oxalobacteraceae</taxon>
        <taxon>Telluria group</taxon>
        <taxon>Massilia</taxon>
    </lineage>
</organism>
<feature type="binding site" evidence="9">
    <location>
        <position position="383"/>
    </location>
    <ligand>
        <name>GMP</name>
        <dbReference type="ChEBI" id="CHEBI:58115"/>
    </ligand>
</feature>
<comment type="similarity">
    <text evidence="11">Belongs to the RtcB family.</text>
</comment>
<dbReference type="PANTHER" id="PTHR11118">
    <property type="entry name" value="RNA-SPLICING LIGASE RTCB HOMOLOG"/>
    <property type="match status" value="1"/>
</dbReference>
<dbReference type="SUPFAM" id="SSF103365">
    <property type="entry name" value="Hypothetical protein PH1602"/>
    <property type="match status" value="1"/>
</dbReference>
<proteinExistence type="inferred from homology"/>
<keyword evidence="4" id="KW-0692">RNA repair</keyword>
<feature type="active site" description="GMP-histidine intermediate" evidence="8">
    <location>
        <position position="400"/>
    </location>
</feature>
<dbReference type="GO" id="GO:0003972">
    <property type="term" value="F:RNA ligase (ATP) activity"/>
    <property type="evidence" value="ECO:0007669"/>
    <property type="project" value="TreeGrafter"/>
</dbReference>
<dbReference type="GO" id="GO:0046872">
    <property type="term" value="F:metal ion binding"/>
    <property type="evidence" value="ECO:0007669"/>
    <property type="project" value="UniProtKB-UniRule"/>
</dbReference>
<reference evidence="12" key="1">
    <citation type="submission" date="2017-10" db="EMBL/GenBank/DDBJ databases">
        <title>Massilia psychrophilum sp. nov., a novel purple-pigmented bacterium isolated from Tianshan glacier, Xinjiang Municipality, China.</title>
        <authorList>
            <person name="Wang H."/>
        </authorList>
    </citation>
    <scope>NUCLEOTIDE SEQUENCE [LARGE SCALE GENOMIC DNA]</scope>
    <source>
        <strain evidence="12">B2</strain>
    </source>
</reference>
<accession>A0A2D2DND6</accession>
<evidence type="ECO:0000256" key="11">
    <source>
        <dbReference type="RuleBase" id="RU371113"/>
    </source>
</evidence>
<feature type="binding site" evidence="9">
    <location>
        <begin position="376"/>
        <end position="379"/>
    </location>
    <ligand>
        <name>GMP</name>
        <dbReference type="ChEBI" id="CHEBI:58115"/>
    </ligand>
</feature>
<comment type="cofactor">
    <cofactor evidence="10 11">
        <name>Mn(2+)</name>
        <dbReference type="ChEBI" id="CHEBI:29035"/>
    </cofactor>
    <text evidence="10 11">Binds 2 manganese ions per subunit.</text>
</comment>
<evidence type="ECO:0000256" key="5">
    <source>
        <dbReference type="ARBA" id="ARBA00023134"/>
    </source>
</evidence>
<dbReference type="GO" id="GO:0170057">
    <property type="term" value="F:RNA ligase (GTP) activity"/>
    <property type="evidence" value="ECO:0007669"/>
    <property type="project" value="UniProtKB-EC"/>
</dbReference>
<evidence type="ECO:0000256" key="1">
    <source>
        <dbReference type="ARBA" id="ARBA00022598"/>
    </source>
</evidence>
<feature type="binding site" evidence="10">
    <location>
        <position position="108"/>
    </location>
    <ligand>
        <name>Mn(2+)</name>
        <dbReference type="ChEBI" id="CHEBI:29035"/>
        <label>1</label>
    </ligand>
</feature>
<evidence type="ECO:0000313" key="13">
    <source>
        <dbReference type="Proteomes" id="UP000229897"/>
    </source>
</evidence>
<evidence type="ECO:0000256" key="4">
    <source>
        <dbReference type="ARBA" id="ARBA00022800"/>
    </source>
</evidence>
<gene>
    <name evidence="11" type="primary">rtcB</name>
    <name evidence="12" type="ORF">CR152_19680</name>
</gene>
<keyword evidence="13" id="KW-1185">Reference proteome</keyword>
<keyword evidence="6 10" id="KW-0464">Manganese</keyword>
<feature type="binding site" evidence="9">
    <location>
        <begin position="400"/>
        <end position="403"/>
    </location>
    <ligand>
        <name>GMP</name>
        <dbReference type="ChEBI" id="CHEBI:58115"/>
    </ligand>
</feature>
<evidence type="ECO:0000256" key="7">
    <source>
        <dbReference type="ARBA" id="ARBA00047746"/>
    </source>
</evidence>
<evidence type="ECO:0000256" key="9">
    <source>
        <dbReference type="PIRSR" id="PIRSR601233-2"/>
    </source>
</evidence>
<dbReference type="InterPro" id="IPR036025">
    <property type="entry name" value="RtcB-like_sf"/>
</dbReference>
<name>A0A2D2DND6_9BURK</name>
<dbReference type="GO" id="GO:0005525">
    <property type="term" value="F:GTP binding"/>
    <property type="evidence" value="ECO:0007669"/>
    <property type="project" value="UniProtKB-KW"/>
</dbReference>
<evidence type="ECO:0000256" key="2">
    <source>
        <dbReference type="ARBA" id="ARBA00022723"/>
    </source>
</evidence>
<sequence length="475" mass="51580">MSTTVSAKRLAKALASHNIFAEREGNILRVQSTLRSDVRAEILLPDSLPLEAKAVSQLLAFAGMRHPHGGHVCRACATPDFHPGAPVPVGSILVTNHDFVVPESIGRDINCGMRLHVIDVPLERFLAHKERLVALLKGDLLEAARNVPTTPAAMTALFSDGLGAFWRAMRNTREGLFAHIDFAQVEAETTRLFAASHIAGNAHYAPEALQDTRRGLLRDPGLATLGAGNHFCEFQYVSQVLDRHRAFELGVRPGQLALMVHSGSRDVGSYIGTRWMDRAKAEWPTGVKHPESGLYGLCGPLAAEYLTAMHAAAHYADANRALIVELVRQRIRQVFGDQSMPLVCDVPHSIVLSEAGGNVHRKGATPAHAGQPLLIPGSMGDDSYLLDGLGHERWASSASHGAGRAVSRMEMAWKSKHDADAGAQRQFECITLREERRIEEAPGAYKPIGPVIESQVEEGLVRPIAKLSPLLTFKA</sequence>
<evidence type="ECO:0000256" key="6">
    <source>
        <dbReference type="ARBA" id="ARBA00023211"/>
    </source>
</evidence>
<evidence type="ECO:0000313" key="12">
    <source>
        <dbReference type="EMBL" id="ATQ76494.1"/>
    </source>
</evidence>
<dbReference type="EMBL" id="CP024608">
    <property type="protein sequence ID" value="ATQ76494.1"/>
    <property type="molecule type" value="Genomic_DNA"/>
</dbReference>
<comment type="subunit">
    <text evidence="11">Monomer.</text>
</comment>
<dbReference type="KEGG" id="mass:CR152_19680"/>
<feature type="binding site" evidence="10">
    <location>
        <position position="230"/>
    </location>
    <ligand>
        <name>Mn(2+)</name>
        <dbReference type="ChEBI" id="CHEBI:29035"/>
        <label>1</label>
    </ligand>
</feature>
<feature type="binding site" evidence="10">
    <location>
        <position position="348"/>
    </location>
    <ligand>
        <name>Mn(2+)</name>
        <dbReference type="ChEBI" id="CHEBI:29035"/>
        <label>2</label>
    </ligand>
</feature>
<keyword evidence="5 9" id="KW-0342">GTP-binding</keyword>
<keyword evidence="2 10" id="KW-0479">Metal-binding</keyword>
<dbReference type="OrthoDB" id="9802323at2"/>
<feature type="binding site" evidence="10">
    <location>
        <position position="261"/>
    </location>
    <ligand>
        <name>Mn(2+)</name>
        <dbReference type="ChEBI" id="CHEBI:29035"/>
        <label>2</label>
    </ligand>
</feature>
<evidence type="ECO:0000256" key="3">
    <source>
        <dbReference type="ARBA" id="ARBA00022741"/>
    </source>
</evidence>
<dbReference type="Pfam" id="PF01139">
    <property type="entry name" value="RtcB"/>
    <property type="match status" value="1"/>
</dbReference>
<dbReference type="InterPro" id="IPR001233">
    <property type="entry name" value="RtcB"/>
</dbReference>
<dbReference type="Gene3D" id="3.90.1860.10">
    <property type="entry name" value="tRNA-splicing ligase RtcB"/>
    <property type="match status" value="1"/>
</dbReference>
<dbReference type="Proteomes" id="UP000229897">
    <property type="component" value="Chromosome"/>
</dbReference>
<feature type="binding site" evidence="9">
    <location>
        <position position="474"/>
    </location>
    <ligand>
        <name>GMP</name>
        <dbReference type="ChEBI" id="CHEBI:58115"/>
    </ligand>
</feature>
<dbReference type="EC" id="6.5.1.-" evidence="11"/>